<keyword evidence="1" id="KW-1133">Transmembrane helix</keyword>
<reference evidence="2 3" key="1">
    <citation type="submission" date="2023-09" db="EMBL/GenBank/DDBJ databases">
        <title>Xinfangfangia sedmenti sp. nov., isolated the sedment.</title>
        <authorList>
            <person name="Xu L."/>
        </authorList>
    </citation>
    <scope>NUCLEOTIDE SEQUENCE [LARGE SCALE GENOMIC DNA]</scope>
    <source>
        <strain evidence="2 3">LG-4</strain>
    </source>
</reference>
<evidence type="ECO:0000313" key="2">
    <source>
        <dbReference type="EMBL" id="MDR5654056.1"/>
    </source>
</evidence>
<accession>A0ABU1FB01</accession>
<name>A0ABU1FB01_9RHOB</name>
<sequence>MADPNLRDFYGRLDRIEKAHQRGYGFEAAGTLGRSHYGRGRRPGVGVVAPAVFVATAVILLKALIHHGIGAGVYDARVADLWQGQTALERIGAAVMQADPATLWLSDLIARLLA</sequence>
<gene>
    <name evidence="2" type="ORF">RGD00_15690</name>
</gene>
<organism evidence="2 3">
    <name type="scientific">Ruixingdingia sedimenti</name>
    <dbReference type="NCBI Taxonomy" id="3073604"/>
    <lineage>
        <taxon>Bacteria</taxon>
        <taxon>Pseudomonadati</taxon>
        <taxon>Pseudomonadota</taxon>
        <taxon>Alphaproteobacteria</taxon>
        <taxon>Rhodobacterales</taxon>
        <taxon>Paracoccaceae</taxon>
        <taxon>Ruixingdingia</taxon>
    </lineage>
</organism>
<comment type="caution">
    <text evidence="2">The sequence shown here is derived from an EMBL/GenBank/DDBJ whole genome shotgun (WGS) entry which is preliminary data.</text>
</comment>
<feature type="transmembrane region" description="Helical" evidence="1">
    <location>
        <begin position="44"/>
        <end position="65"/>
    </location>
</feature>
<dbReference type="Proteomes" id="UP001247754">
    <property type="component" value="Unassembled WGS sequence"/>
</dbReference>
<proteinExistence type="predicted"/>
<dbReference type="RefSeq" id="WP_310458227.1">
    <property type="nucleotide sequence ID" value="NZ_JAVKPH010000020.1"/>
</dbReference>
<protein>
    <submittedName>
        <fullName evidence="2">Uncharacterized protein</fullName>
    </submittedName>
</protein>
<evidence type="ECO:0000313" key="3">
    <source>
        <dbReference type="Proteomes" id="UP001247754"/>
    </source>
</evidence>
<keyword evidence="1" id="KW-0812">Transmembrane</keyword>
<dbReference type="EMBL" id="JAVKPH010000020">
    <property type="protein sequence ID" value="MDR5654056.1"/>
    <property type="molecule type" value="Genomic_DNA"/>
</dbReference>
<evidence type="ECO:0000256" key="1">
    <source>
        <dbReference type="SAM" id="Phobius"/>
    </source>
</evidence>
<keyword evidence="1" id="KW-0472">Membrane</keyword>
<keyword evidence="3" id="KW-1185">Reference proteome</keyword>